<proteinExistence type="predicted"/>
<dbReference type="Gene3D" id="3.10.180.10">
    <property type="entry name" value="2,3-Dihydroxybiphenyl 1,2-Dioxygenase, domain 1"/>
    <property type="match status" value="1"/>
</dbReference>
<dbReference type="Proteomes" id="UP001161388">
    <property type="component" value="Unassembled WGS sequence"/>
</dbReference>
<reference evidence="2" key="2">
    <citation type="submission" date="2023-01" db="EMBL/GenBank/DDBJ databases">
        <title>Draft genome sequence of Sulfitobacter pacificus strain NBRC 109915.</title>
        <authorList>
            <person name="Sun Q."/>
            <person name="Mori K."/>
        </authorList>
    </citation>
    <scope>NUCLEOTIDE SEQUENCE</scope>
    <source>
        <strain evidence="2">NBRC 109915</strain>
    </source>
</reference>
<accession>A0ABQ5VLW5</accession>
<dbReference type="Pfam" id="PF00903">
    <property type="entry name" value="Glyoxalase"/>
    <property type="match status" value="1"/>
</dbReference>
<dbReference type="EMBL" id="BSNL01000001">
    <property type="protein sequence ID" value="GLQ27984.1"/>
    <property type="molecule type" value="Genomic_DNA"/>
</dbReference>
<evidence type="ECO:0000259" key="1">
    <source>
        <dbReference type="PROSITE" id="PS51819"/>
    </source>
</evidence>
<gene>
    <name evidence="2" type="primary">glod5</name>
    <name evidence="2" type="ORF">GCM10007927_27870</name>
</gene>
<sequence>MLQAQPAVCALDHLVLTVSDIAQTIAFYEAALGMVAQEFSVADGSRRWALAFGSSKINLHPLGGEFDPKAARPTAGSADLCFRTQTSLQDWLRHLNALGVEVEDGPVPRTGAITLLTSIYIRDPDRNLIEIAVERESDPS</sequence>
<dbReference type="RefSeq" id="WP_284374398.1">
    <property type="nucleotide sequence ID" value="NZ_BSNL01000001.1"/>
</dbReference>
<dbReference type="InterPro" id="IPR029068">
    <property type="entry name" value="Glyas_Bleomycin-R_OHBP_Dase"/>
</dbReference>
<dbReference type="SUPFAM" id="SSF54593">
    <property type="entry name" value="Glyoxalase/Bleomycin resistance protein/Dihydroxybiphenyl dioxygenase"/>
    <property type="match status" value="1"/>
</dbReference>
<organism evidence="2 3">
    <name type="scientific">Sulfitobacter pacificus</name>
    <dbReference type="NCBI Taxonomy" id="1499314"/>
    <lineage>
        <taxon>Bacteria</taxon>
        <taxon>Pseudomonadati</taxon>
        <taxon>Pseudomonadota</taxon>
        <taxon>Alphaproteobacteria</taxon>
        <taxon>Rhodobacterales</taxon>
        <taxon>Roseobacteraceae</taxon>
        <taxon>Sulfitobacter</taxon>
    </lineage>
</organism>
<dbReference type="CDD" id="cd07253">
    <property type="entry name" value="GLOD5"/>
    <property type="match status" value="1"/>
</dbReference>
<comment type="caution">
    <text evidence="2">The sequence shown here is derived from an EMBL/GenBank/DDBJ whole genome shotgun (WGS) entry which is preliminary data.</text>
</comment>
<reference evidence="2" key="1">
    <citation type="journal article" date="2014" name="Int. J. Syst. Evol. Microbiol.">
        <title>Complete genome of a new Firmicutes species belonging to the dominant human colonic microbiota ('Ruminococcus bicirculans') reveals two chromosomes and a selective capacity to utilize plant glucans.</title>
        <authorList>
            <consortium name="NISC Comparative Sequencing Program"/>
            <person name="Wegmann U."/>
            <person name="Louis P."/>
            <person name="Goesmann A."/>
            <person name="Henrissat B."/>
            <person name="Duncan S.H."/>
            <person name="Flint H.J."/>
        </authorList>
    </citation>
    <scope>NUCLEOTIDE SEQUENCE</scope>
    <source>
        <strain evidence="2">NBRC 109915</strain>
    </source>
</reference>
<dbReference type="InterPro" id="IPR037523">
    <property type="entry name" value="VOC_core"/>
</dbReference>
<keyword evidence="3" id="KW-1185">Reference proteome</keyword>
<protein>
    <submittedName>
        <fullName evidence="2">Virulence protein</fullName>
    </submittedName>
</protein>
<dbReference type="InterPro" id="IPR004360">
    <property type="entry name" value="Glyas_Fos-R_dOase_dom"/>
</dbReference>
<dbReference type="PANTHER" id="PTHR21366">
    <property type="entry name" value="GLYOXALASE FAMILY PROTEIN"/>
    <property type="match status" value="1"/>
</dbReference>
<name>A0ABQ5VLW5_9RHOB</name>
<dbReference type="PROSITE" id="PS51819">
    <property type="entry name" value="VOC"/>
    <property type="match status" value="1"/>
</dbReference>
<evidence type="ECO:0000313" key="2">
    <source>
        <dbReference type="EMBL" id="GLQ27984.1"/>
    </source>
</evidence>
<dbReference type="InterPro" id="IPR050383">
    <property type="entry name" value="GlyoxalaseI/FosfomycinResist"/>
</dbReference>
<dbReference type="PANTHER" id="PTHR21366:SF14">
    <property type="entry name" value="GLYOXALASE DOMAIN-CONTAINING PROTEIN 5"/>
    <property type="match status" value="1"/>
</dbReference>
<feature type="domain" description="VOC" evidence="1">
    <location>
        <begin position="10"/>
        <end position="134"/>
    </location>
</feature>
<evidence type="ECO:0000313" key="3">
    <source>
        <dbReference type="Proteomes" id="UP001161388"/>
    </source>
</evidence>